<dbReference type="GO" id="GO:0030619">
    <property type="term" value="F:U1 snRNA binding"/>
    <property type="evidence" value="ECO:0007669"/>
    <property type="project" value="TreeGrafter"/>
</dbReference>
<feature type="domain" description="RRM" evidence="5">
    <location>
        <begin position="180"/>
        <end position="258"/>
    </location>
</feature>
<evidence type="ECO:0000313" key="6">
    <source>
        <dbReference type="EMBL" id="KAK9836091.1"/>
    </source>
</evidence>
<sequence length="260" mass="30129">MSASPDLSPREAADRKDAEDVSPEKAVRDVVDEEPAAEAANGHGKADRSPSPRERSVSPARGDSRDKSPADRADDRSVSRDRARSDSRDDRRRRRSDSRDDRRRRCSDSREPRRRRSRSPSYSRDRRNRSRSRSRDRRRRSRSRSRDRYRSSRYSPRRRSSPVVAPYYARPRRTPPRTGTTLFVAGLNFITTEREVEAKFGKYGTCKEARIVRNPMNGESRGFGFVAMKYEEDCDDAIKHLDGAEWNGRRLAVERARNVK</sequence>
<dbReference type="GO" id="GO:0003729">
    <property type="term" value="F:mRNA binding"/>
    <property type="evidence" value="ECO:0007669"/>
    <property type="project" value="TreeGrafter"/>
</dbReference>
<comment type="caution">
    <text evidence="6">The sequence shown here is derived from an EMBL/GenBank/DDBJ whole genome shotgun (WGS) entry which is preliminary data.</text>
</comment>
<dbReference type="InterPro" id="IPR035979">
    <property type="entry name" value="RBD_domain_sf"/>
</dbReference>
<evidence type="ECO:0000313" key="7">
    <source>
        <dbReference type="Proteomes" id="UP001445335"/>
    </source>
</evidence>
<evidence type="ECO:0000256" key="3">
    <source>
        <dbReference type="PROSITE-ProRule" id="PRU00176"/>
    </source>
</evidence>
<proteinExistence type="predicted"/>
<dbReference type="PANTHER" id="PTHR13952:SF9">
    <property type="entry name" value="SERINE_ARGININE REPETITIVE MATRIX PROTEIN 1-LIKE"/>
    <property type="match status" value="1"/>
</dbReference>
<evidence type="ECO:0000256" key="4">
    <source>
        <dbReference type="SAM" id="MobiDB-lite"/>
    </source>
</evidence>
<evidence type="ECO:0000259" key="5">
    <source>
        <dbReference type="PROSITE" id="PS50102"/>
    </source>
</evidence>
<feature type="compositionally biased region" description="Basic and acidic residues" evidence="4">
    <location>
        <begin position="44"/>
        <end position="90"/>
    </location>
</feature>
<dbReference type="GO" id="GO:0000398">
    <property type="term" value="P:mRNA splicing, via spliceosome"/>
    <property type="evidence" value="ECO:0007669"/>
    <property type="project" value="TreeGrafter"/>
</dbReference>
<dbReference type="GO" id="GO:0071004">
    <property type="term" value="C:U2-type prespliceosome"/>
    <property type="evidence" value="ECO:0007669"/>
    <property type="project" value="TreeGrafter"/>
</dbReference>
<dbReference type="Proteomes" id="UP001445335">
    <property type="component" value="Unassembled WGS sequence"/>
</dbReference>
<evidence type="ECO:0000256" key="1">
    <source>
        <dbReference type="ARBA" id="ARBA00004123"/>
    </source>
</evidence>
<feature type="compositionally biased region" description="Basic residues" evidence="4">
    <location>
        <begin position="126"/>
        <end position="143"/>
    </location>
</feature>
<evidence type="ECO:0000256" key="2">
    <source>
        <dbReference type="ARBA" id="ARBA00023242"/>
    </source>
</evidence>
<organism evidence="6 7">
    <name type="scientific">Elliptochloris bilobata</name>
    <dbReference type="NCBI Taxonomy" id="381761"/>
    <lineage>
        <taxon>Eukaryota</taxon>
        <taxon>Viridiplantae</taxon>
        <taxon>Chlorophyta</taxon>
        <taxon>core chlorophytes</taxon>
        <taxon>Trebouxiophyceae</taxon>
        <taxon>Trebouxiophyceae incertae sedis</taxon>
        <taxon>Elliptochloris clade</taxon>
        <taxon>Elliptochloris</taxon>
    </lineage>
</organism>
<name>A0AAW1RRP9_9CHLO</name>
<dbReference type="Pfam" id="PF00076">
    <property type="entry name" value="RRM_1"/>
    <property type="match status" value="1"/>
</dbReference>
<feature type="region of interest" description="Disordered" evidence="4">
    <location>
        <begin position="1"/>
        <end position="174"/>
    </location>
</feature>
<dbReference type="SUPFAM" id="SSF54928">
    <property type="entry name" value="RNA-binding domain, RBD"/>
    <property type="match status" value="1"/>
</dbReference>
<dbReference type="EMBL" id="JALJOU010000026">
    <property type="protein sequence ID" value="KAK9836091.1"/>
    <property type="molecule type" value="Genomic_DNA"/>
</dbReference>
<keyword evidence="3" id="KW-0694">RNA-binding</keyword>
<gene>
    <name evidence="6" type="ORF">WJX81_000592</name>
</gene>
<dbReference type="AlphaFoldDB" id="A0AAW1RRP9"/>
<dbReference type="GO" id="GO:0071011">
    <property type="term" value="C:precatalytic spliceosome"/>
    <property type="evidence" value="ECO:0007669"/>
    <property type="project" value="TreeGrafter"/>
</dbReference>
<dbReference type="SMART" id="SM00360">
    <property type="entry name" value="RRM"/>
    <property type="match status" value="1"/>
</dbReference>
<protein>
    <recommendedName>
        <fullName evidence="5">RRM domain-containing protein</fullName>
    </recommendedName>
</protein>
<dbReference type="Gene3D" id="3.30.70.330">
    <property type="match status" value="1"/>
</dbReference>
<keyword evidence="7" id="KW-1185">Reference proteome</keyword>
<dbReference type="InterPro" id="IPR051183">
    <property type="entry name" value="U1_U11-U12_snRNP_70-35kDa"/>
</dbReference>
<keyword evidence="2" id="KW-0539">Nucleus</keyword>
<feature type="compositionally biased region" description="Basic and acidic residues" evidence="4">
    <location>
        <begin position="8"/>
        <end position="30"/>
    </location>
</feature>
<dbReference type="PANTHER" id="PTHR13952">
    <property type="entry name" value="U1 SMALL NUCLEAR RIBONUCLEOPROTEIN 70 KD"/>
    <property type="match status" value="1"/>
</dbReference>
<dbReference type="GO" id="GO:0005685">
    <property type="term" value="C:U1 snRNP"/>
    <property type="evidence" value="ECO:0007669"/>
    <property type="project" value="TreeGrafter"/>
</dbReference>
<comment type="subcellular location">
    <subcellularLocation>
        <location evidence="1">Nucleus</location>
    </subcellularLocation>
</comment>
<reference evidence="6 7" key="1">
    <citation type="journal article" date="2024" name="Nat. Commun.">
        <title>Phylogenomics reveals the evolutionary origins of lichenization in chlorophyte algae.</title>
        <authorList>
            <person name="Puginier C."/>
            <person name="Libourel C."/>
            <person name="Otte J."/>
            <person name="Skaloud P."/>
            <person name="Haon M."/>
            <person name="Grisel S."/>
            <person name="Petersen M."/>
            <person name="Berrin J.G."/>
            <person name="Delaux P.M."/>
            <person name="Dal Grande F."/>
            <person name="Keller J."/>
        </authorList>
    </citation>
    <scope>NUCLEOTIDE SEQUENCE [LARGE SCALE GENOMIC DNA]</scope>
    <source>
        <strain evidence="6 7">SAG 245.80</strain>
    </source>
</reference>
<dbReference type="InterPro" id="IPR012677">
    <property type="entry name" value="Nucleotide-bd_a/b_plait_sf"/>
</dbReference>
<accession>A0AAW1RRP9</accession>
<dbReference type="PROSITE" id="PS50102">
    <property type="entry name" value="RRM"/>
    <property type="match status" value="1"/>
</dbReference>
<feature type="compositionally biased region" description="Basic and acidic residues" evidence="4">
    <location>
        <begin position="97"/>
        <end position="111"/>
    </location>
</feature>
<dbReference type="InterPro" id="IPR000504">
    <property type="entry name" value="RRM_dom"/>
</dbReference>